<proteinExistence type="predicted"/>
<keyword evidence="4" id="KW-1185">Reference proteome</keyword>
<gene>
    <name evidence="3" type="ORF">CEXT_389701</name>
</gene>
<accession>A0AAV4TYL6</accession>
<evidence type="ECO:0000313" key="4">
    <source>
        <dbReference type="Proteomes" id="UP001054945"/>
    </source>
</evidence>
<feature type="transmembrane region" description="Helical" evidence="2">
    <location>
        <begin position="55"/>
        <end position="77"/>
    </location>
</feature>
<protein>
    <submittedName>
        <fullName evidence="3">Uncharacterized protein</fullName>
    </submittedName>
</protein>
<name>A0AAV4TYL6_CAEEX</name>
<dbReference type="AlphaFoldDB" id="A0AAV4TYL6"/>
<reference evidence="3 4" key="1">
    <citation type="submission" date="2021-06" db="EMBL/GenBank/DDBJ databases">
        <title>Caerostris extrusa draft genome.</title>
        <authorList>
            <person name="Kono N."/>
            <person name="Arakawa K."/>
        </authorList>
    </citation>
    <scope>NUCLEOTIDE SEQUENCE [LARGE SCALE GENOMIC DNA]</scope>
</reference>
<dbReference type="EMBL" id="BPLR01011970">
    <property type="protein sequence ID" value="GIY50341.1"/>
    <property type="molecule type" value="Genomic_DNA"/>
</dbReference>
<keyword evidence="2" id="KW-1133">Transmembrane helix</keyword>
<evidence type="ECO:0000256" key="2">
    <source>
        <dbReference type="SAM" id="Phobius"/>
    </source>
</evidence>
<organism evidence="3 4">
    <name type="scientific">Caerostris extrusa</name>
    <name type="common">Bark spider</name>
    <name type="synonym">Caerostris bankana</name>
    <dbReference type="NCBI Taxonomy" id="172846"/>
    <lineage>
        <taxon>Eukaryota</taxon>
        <taxon>Metazoa</taxon>
        <taxon>Ecdysozoa</taxon>
        <taxon>Arthropoda</taxon>
        <taxon>Chelicerata</taxon>
        <taxon>Arachnida</taxon>
        <taxon>Araneae</taxon>
        <taxon>Araneomorphae</taxon>
        <taxon>Entelegynae</taxon>
        <taxon>Araneoidea</taxon>
        <taxon>Araneidae</taxon>
        <taxon>Caerostris</taxon>
    </lineage>
</organism>
<keyword evidence="2" id="KW-0812">Transmembrane</keyword>
<evidence type="ECO:0000256" key="1">
    <source>
        <dbReference type="SAM" id="MobiDB-lite"/>
    </source>
</evidence>
<feature type="region of interest" description="Disordered" evidence="1">
    <location>
        <begin position="218"/>
        <end position="247"/>
    </location>
</feature>
<sequence>MMLLPGNGVSGSSCYAILFPRPSTVRKMRTFHGGYLNVKFFGKYEKSGFGQLGVVFWYIGSGVLVYSILVWCFWCIVHWISTNYRWPPPEHFCKWSHSHAFQQQTPRNLKAVITNGILRKLISSTTQTAAVTLLIQLGKLSQQQFSLKSSLTASNTAVNNSLMTILIPNPNDSKRGAPGMLDGALGGLINCCCLENWPVDLQWSFSRAGALSGRWNEAAGPEKGNGQHVRKGQAVCKHGKPNHADQH</sequence>
<keyword evidence="2" id="KW-0472">Membrane</keyword>
<evidence type="ECO:0000313" key="3">
    <source>
        <dbReference type="EMBL" id="GIY50341.1"/>
    </source>
</evidence>
<comment type="caution">
    <text evidence="3">The sequence shown here is derived from an EMBL/GenBank/DDBJ whole genome shotgun (WGS) entry which is preliminary data.</text>
</comment>
<dbReference type="Proteomes" id="UP001054945">
    <property type="component" value="Unassembled WGS sequence"/>
</dbReference>